<evidence type="ECO:0000256" key="7">
    <source>
        <dbReference type="ARBA" id="ARBA00023054"/>
    </source>
</evidence>
<dbReference type="SUPFAM" id="SSF57997">
    <property type="entry name" value="Tropomyosin"/>
    <property type="match status" value="1"/>
</dbReference>
<keyword evidence="10" id="KW-0131">Cell cycle</keyword>
<evidence type="ECO:0000256" key="6">
    <source>
        <dbReference type="ARBA" id="ARBA00022840"/>
    </source>
</evidence>
<dbReference type="Gene3D" id="1.10.287.1490">
    <property type="match status" value="1"/>
</dbReference>
<feature type="domain" description="SMC hinge" evidence="15">
    <location>
        <begin position="518"/>
        <end position="638"/>
    </location>
</feature>
<dbReference type="EnsemblMetazoa" id="ASIC005089-RA">
    <property type="protein sequence ID" value="ASIC005089-PA"/>
    <property type="gene ID" value="ASIC005089"/>
</dbReference>
<dbReference type="InterPro" id="IPR027417">
    <property type="entry name" value="P-loop_NTPase"/>
</dbReference>
<evidence type="ECO:0000256" key="13">
    <source>
        <dbReference type="SAM" id="Coils"/>
    </source>
</evidence>
<evidence type="ECO:0000256" key="8">
    <source>
        <dbReference type="ARBA" id="ARBA00023067"/>
    </source>
</evidence>
<dbReference type="SUPFAM" id="SSF52540">
    <property type="entry name" value="P-loop containing nucleoside triphosphate hydrolases"/>
    <property type="match status" value="1"/>
</dbReference>
<dbReference type="Gene3D" id="3.30.70.1620">
    <property type="match status" value="1"/>
</dbReference>
<keyword evidence="3" id="KW-0132">Cell division</keyword>
<keyword evidence="7 13" id="KW-0175">Coiled coil</keyword>
<evidence type="ECO:0000256" key="14">
    <source>
        <dbReference type="SAM" id="MobiDB-lite"/>
    </source>
</evidence>
<dbReference type="CDD" id="cd03273">
    <property type="entry name" value="ABC_SMC2_euk"/>
    <property type="match status" value="1"/>
</dbReference>
<proteinExistence type="inferred from homology"/>
<dbReference type="InterPro" id="IPR003395">
    <property type="entry name" value="RecF/RecN/SMC_N"/>
</dbReference>
<dbReference type="VEuPathDB" id="VectorBase:ASIS022180"/>
<name>A0A084VIH9_ANOSI</name>
<evidence type="ECO:0000313" key="16">
    <source>
        <dbReference type="EMBL" id="KFB37773.1"/>
    </source>
</evidence>
<dbReference type="PIRSF" id="PIRSF005719">
    <property type="entry name" value="SMC"/>
    <property type="match status" value="1"/>
</dbReference>
<dbReference type="SMART" id="SM00968">
    <property type="entry name" value="SMC_hinge"/>
    <property type="match status" value="1"/>
</dbReference>
<dbReference type="GO" id="GO:0005524">
    <property type="term" value="F:ATP binding"/>
    <property type="evidence" value="ECO:0007669"/>
    <property type="project" value="UniProtKB-KW"/>
</dbReference>
<dbReference type="VEuPathDB" id="VectorBase:ASIC005089"/>
<sequence>MYIKSIIIDGFKSYGRRTEVQGFDPEFNAITGLNGTGKSNILDSICFVLGITNLVHVRATSLQDLVYKSGQAGITKATVTLIFDNSNPNQCPIGFEHCNEIAITRQIVVGGKNKYLINGKSVQNKRVQDLFCSVQLNVNNPNFLIMQGRITKVLNMKPHEILSMIEEAAGTSMYEAKRDSALKLIEKKDAKLNELYAVIREEIEPKLEKLRKEREHYIEYQKVCRDIEYLTRLYVSFKYLQLCKGVEESEKTIASLQSVIDESEKKIEANCETATQLEEEAKQLQDRIDTEGGGGLHELEEQLSVESKKEATVSAERNNTKETIGVEQRKLKNLQKSIRDDEQALAGKEAEMQRRGESFQALKDACEADANAFATAQKRFEAVTAGLSTNEDGEAATLQDQLIAAKQKSAEAATTVKQSEMELKHSQQVLRDKQQDMNSSDAAYLEDKRKLTKVEGQIGAIERDLTASGYQEGTMENLSTRRQTLTAEIRGLRSDLDRRNAHRWELQYRDPEPGFDRSAVKGMVAKLVTVKDPKYAQALGTVAGGNLYSVITDTDMTSKKLLQKGQLQTRTTMIPLNKITCREIDPSVARFAEELVGRENVATALSCISYDPAVDKAMRFAFGHSFIVKDLNVAKQITYHPRIMTRSVTLDGDVVDPGGTLSGGARAKGNAVLLEVAEINKLQALLQQKEAELRQITSEIGKIEQTAHRFTQLKEQHDMLNYELNNLKQRLAKTTFQQTQEEVEELKKKIETLQQTMAEARQTQTQCNAKVKDLQAKLADGKGHRERELKAAEDDMKRTKKKSEESRKNWKKHEQDFETLKLEIEELQKGIATSQEQAAKLEEQIRALQQRLAEVSGSSDEMTAAVNALKQRIKEHKEKMNSQNKELKGKYHQRDRLMKQNDELKLEIKKKENEIAKVKNENKDGYDRIASMEHKYTWIPEDKEFFGVKNTRYDYNKEDPQEAGRKLKKLQDAKDKMSRNVNQKAMVLLEREEEQYKEVMRRKKVVEDDKKKIQAIITDLDEEKKKKLKVAWGEVDENFGSIFTTLLPGTQAKLVPPDGVDFMKGLEVKVGFNGMWKESLTELSGGQRSLVALSLILAMLKYKPAPLYILDEVDAALDLSHTQNIGNMLKAHFTNSQFIIVSLKDGMFNNANVLFRTKFIDGMSGVTRTVNVANLKKAAGLAAAGAARGR</sequence>
<organism evidence="16">
    <name type="scientific">Anopheles sinensis</name>
    <name type="common">Mosquito</name>
    <dbReference type="NCBI Taxonomy" id="74873"/>
    <lineage>
        <taxon>Eukaryota</taxon>
        <taxon>Metazoa</taxon>
        <taxon>Ecdysozoa</taxon>
        <taxon>Arthropoda</taxon>
        <taxon>Hexapoda</taxon>
        <taxon>Insecta</taxon>
        <taxon>Pterygota</taxon>
        <taxon>Neoptera</taxon>
        <taxon>Endopterygota</taxon>
        <taxon>Diptera</taxon>
        <taxon>Nematocera</taxon>
        <taxon>Culicoidea</taxon>
        <taxon>Culicidae</taxon>
        <taxon>Anophelinae</taxon>
        <taxon>Anopheles</taxon>
    </lineage>
</organism>
<dbReference type="Gene3D" id="1.20.1060.20">
    <property type="match status" value="1"/>
</dbReference>
<reference evidence="17" key="2">
    <citation type="submission" date="2020-05" db="UniProtKB">
        <authorList>
            <consortium name="EnsemblMetazoa"/>
        </authorList>
    </citation>
    <scope>IDENTIFICATION</scope>
</reference>
<evidence type="ECO:0000256" key="9">
    <source>
        <dbReference type="ARBA" id="ARBA00023242"/>
    </source>
</evidence>
<protein>
    <recommendedName>
        <fullName evidence="12">Structural maintenance of chromosomes protein</fullName>
    </recommendedName>
</protein>
<dbReference type="AlphaFoldDB" id="A0A084VIH9"/>
<dbReference type="EMBL" id="KE524854">
    <property type="protein sequence ID" value="KFB37773.1"/>
    <property type="molecule type" value="Genomic_DNA"/>
</dbReference>
<dbReference type="Proteomes" id="UP000030765">
    <property type="component" value="Unassembled WGS sequence"/>
</dbReference>
<gene>
    <name evidence="16" type="ORF">ZHAS_00005089</name>
</gene>
<dbReference type="GO" id="GO:0005694">
    <property type="term" value="C:chromosome"/>
    <property type="evidence" value="ECO:0007669"/>
    <property type="project" value="InterPro"/>
</dbReference>
<evidence type="ECO:0000313" key="18">
    <source>
        <dbReference type="Proteomes" id="UP000030765"/>
    </source>
</evidence>
<dbReference type="InterPro" id="IPR024704">
    <property type="entry name" value="SMC"/>
</dbReference>
<feature type="region of interest" description="Disordered" evidence="14">
    <location>
        <begin position="778"/>
        <end position="813"/>
    </location>
</feature>
<dbReference type="GO" id="GO:0030261">
    <property type="term" value="P:chromosome condensation"/>
    <property type="evidence" value="ECO:0007669"/>
    <property type="project" value="UniProtKB-KW"/>
</dbReference>
<dbReference type="Pfam" id="PF02463">
    <property type="entry name" value="SMC_N"/>
    <property type="match status" value="1"/>
</dbReference>
<dbReference type="OrthoDB" id="10255539at2759"/>
<evidence type="ECO:0000256" key="2">
    <source>
        <dbReference type="ARBA" id="ARBA00005231"/>
    </source>
</evidence>
<reference evidence="16 18" key="1">
    <citation type="journal article" date="2014" name="BMC Genomics">
        <title>Genome sequence of Anopheles sinensis provides insight into genetics basis of mosquito competence for malaria parasites.</title>
        <authorList>
            <person name="Zhou D."/>
            <person name="Zhang D."/>
            <person name="Ding G."/>
            <person name="Shi L."/>
            <person name="Hou Q."/>
            <person name="Ye Y."/>
            <person name="Xu Y."/>
            <person name="Zhou H."/>
            <person name="Xiong C."/>
            <person name="Li S."/>
            <person name="Yu J."/>
            <person name="Hong S."/>
            <person name="Yu X."/>
            <person name="Zou P."/>
            <person name="Chen C."/>
            <person name="Chang X."/>
            <person name="Wang W."/>
            <person name="Lv Y."/>
            <person name="Sun Y."/>
            <person name="Ma L."/>
            <person name="Shen B."/>
            <person name="Zhu C."/>
        </authorList>
    </citation>
    <scope>NUCLEOTIDE SEQUENCE [LARGE SCALE GENOMIC DNA]</scope>
</reference>
<dbReference type="GO" id="GO:0051301">
    <property type="term" value="P:cell division"/>
    <property type="evidence" value="ECO:0007669"/>
    <property type="project" value="UniProtKB-KW"/>
</dbReference>
<comment type="subcellular location">
    <subcellularLocation>
        <location evidence="1 12">Nucleus</location>
    </subcellularLocation>
</comment>
<dbReference type="Pfam" id="PF06470">
    <property type="entry name" value="SMC_hinge"/>
    <property type="match status" value="1"/>
</dbReference>
<comment type="function">
    <text evidence="11">Central component of the condensin complex, a complex required for conversion of interphase chromatin into mitotic-like condense chromosomes. The condensin complex probably introduces positive supercoils into relaxed DNA in the presence of type I topoisomerases and converts nicked DNA into positive knotted forms in the presence of type II topoisomerases.</text>
</comment>
<evidence type="ECO:0000256" key="5">
    <source>
        <dbReference type="ARBA" id="ARBA00022776"/>
    </source>
</evidence>
<evidence type="ECO:0000259" key="15">
    <source>
        <dbReference type="SMART" id="SM00968"/>
    </source>
</evidence>
<dbReference type="InterPro" id="IPR027120">
    <property type="entry name" value="Smc2_ABC"/>
</dbReference>
<dbReference type="OMA" id="THNKIAM"/>
<evidence type="ECO:0000256" key="4">
    <source>
        <dbReference type="ARBA" id="ARBA00022741"/>
    </source>
</evidence>
<evidence type="ECO:0000313" key="17">
    <source>
        <dbReference type="EnsemblMetazoa" id="ASIC005089-PA"/>
    </source>
</evidence>
<dbReference type="InterPro" id="IPR036277">
    <property type="entry name" value="SMC_hinge_sf"/>
</dbReference>
<dbReference type="GO" id="GO:0005634">
    <property type="term" value="C:nucleus"/>
    <property type="evidence" value="ECO:0007669"/>
    <property type="project" value="UniProtKB-SubCell"/>
</dbReference>
<keyword evidence="18" id="KW-1185">Reference proteome</keyword>
<evidence type="ECO:0000256" key="11">
    <source>
        <dbReference type="ARBA" id="ARBA00058936"/>
    </source>
</evidence>
<dbReference type="FunFam" id="3.40.50.300:FF:000385">
    <property type="entry name" value="Structural maintenance of chromosomes 2"/>
    <property type="match status" value="1"/>
</dbReference>
<keyword evidence="9 12" id="KW-0539">Nucleus</keyword>
<keyword evidence="4" id="KW-0547">Nucleotide-binding</keyword>
<dbReference type="SUPFAM" id="SSF75553">
    <property type="entry name" value="Smc hinge domain"/>
    <property type="match status" value="1"/>
</dbReference>
<feature type="coiled-coil region" evidence="13">
    <location>
        <begin position="982"/>
        <end position="1009"/>
    </location>
</feature>
<evidence type="ECO:0000256" key="1">
    <source>
        <dbReference type="ARBA" id="ARBA00004123"/>
    </source>
</evidence>
<keyword evidence="5" id="KW-0498">Mitosis</keyword>
<dbReference type="EMBL" id="ATLV01013356">
    <property type="status" value="NOT_ANNOTATED_CDS"/>
    <property type="molecule type" value="Genomic_DNA"/>
</dbReference>
<keyword evidence="6" id="KW-0067">ATP-binding</keyword>
<keyword evidence="8" id="KW-0226">DNA condensation</keyword>
<feature type="coiled-coil region" evidence="13">
    <location>
        <begin position="246"/>
        <end position="287"/>
    </location>
</feature>
<dbReference type="PANTHER" id="PTHR43977">
    <property type="entry name" value="STRUCTURAL MAINTENANCE OF CHROMOSOMES PROTEIN 3"/>
    <property type="match status" value="1"/>
</dbReference>
<evidence type="ECO:0000256" key="12">
    <source>
        <dbReference type="PIRNR" id="PIRNR005719"/>
    </source>
</evidence>
<dbReference type="Gene3D" id="3.40.50.300">
    <property type="entry name" value="P-loop containing nucleotide triphosphate hydrolases"/>
    <property type="match status" value="2"/>
</dbReference>
<dbReference type="GO" id="GO:0016887">
    <property type="term" value="F:ATP hydrolysis activity"/>
    <property type="evidence" value="ECO:0007669"/>
    <property type="project" value="InterPro"/>
</dbReference>
<comment type="similarity">
    <text evidence="2">Belongs to the SMC family. SMC2 subfamily.</text>
</comment>
<accession>A0A084VIH9</accession>
<evidence type="ECO:0000256" key="10">
    <source>
        <dbReference type="ARBA" id="ARBA00023306"/>
    </source>
</evidence>
<dbReference type="FunFam" id="3.40.50.300:FF:000278">
    <property type="entry name" value="Structural maintenance of chromosomes 2"/>
    <property type="match status" value="1"/>
</dbReference>
<dbReference type="InterPro" id="IPR010935">
    <property type="entry name" value="SMC_hinge"/>
</dbReference>
<dbReference type="STRING" id="74873.A0A084VIH9"/>
<evidence type="ECO:0000256" key="3">
    <source>
        <dbReference type="ARBA" id="ARBA00022618"/>
    </source>
</evidence>